<organism evidence="14 15">
    <name type="scientific">Dendroctonus ponderosae</name>
    <name type="common">Mountain pine beetle</name>
    <dbReference type="NCBI Taxonomy" id="77166"/>
    <lineage>
        <taxon>Eukaryota</taxon>
        <taxon>Metazoa</taxon>
        <taxon>Ecdysozoa</taxon>
        <taxon>Arthropoda</taxon>
        <taxon>Hexapoda</taxon>
        <taxon>Insecta</taxon>
        <taxon>Pterygota</taxon>
        <taxon>Neoptera</taxon>
        <taxon>Endopterygota</taxon>
        <taxon>Coleoptera</taxon>
        <taxon>Polyphaga</taxon>
        <taxon>Cucujiformia</taxon>
        <taxon>Curculionidae</taxon>
        <taxon>Scolytinae</taxon>
        <taxon>Dendroctonus</taxon>
    </lineage>
</organism>
<dbReference type="Proteomes" id="UP000019118">
    <property type="component" value="Unassembled WGS sequence"/>
</dbReference>
<evidence type="ECO:0000259" key="13">
    <source>
        <dbReference type="SMART" id="SM00382"/>
    </source>
</evidence>
<dbReference type="CDD" id="cd19526">
    <property type="entry name" value="RecA-like_PEX1_r2"/>
    <property type="match status" value="1"/>
</dbReference>
<dbReference type="Gene3D" id="1.10.8.60">
    <property type="match status" value="2"/>
</dbReference>
<keyword evidence="3" id="KW-0813">Transport</keyword>
<evidence type="ECO:0000313" key="15">
    <source>
        <dbReference type="Proteomes" id="UP000019118"/>
    </source>
</evidence>
<reference evidence="14" key="2">
    <citation type="submission" date="2024-08" db="UniProtKB">
        <authorList>
            <consortium name="EnsemblMetazoa"/>
        </authorList>
    </citation>
    <scope>IDENTIFICATION</scope>
</reference>
<keyword evidence="15" id="KW-1185">Reference proteome</keyword>
<dbReference type="InterPro" id="IPR041569">
    <property type="entry name" value="AAA_lid_3"/>
</dbReference>
<dbReference type="GO" id="GO:0016887">
    <property type="term" value="F:ATP hydrolysis activity"/>
    <property type="evidence" value="ECO:0007669"/>
    <property type="project" value="InterPro"/>
</dbReference>
<dbReference type="Pfam" id="PF09262">
    <property type="entry name" value="PEX-1N"/>
    <property type="match status" value="1"/>
</dbReference>
<dbReference type="InterPro" id="IPR050168">
    <property type="entry name" value="AAA_ATPase_domain"/>
</dbReference>
<evidence type="ECO:0000256" key="4">
    <source>
        <dbReference type="ARBA" id="ARBA00022593"/>
    </source>
</evidence>
<evidence type="ECO:0000256" key="11">
    <source>
        <dbReference type="ARBA" id="ARBA00034532"/>
    </source>
</evidence>
<dbReference type="Gene3D" id="3.40.50.300">
    <property type="entry name" value="P-loop containing nucleotide triphosphate hydrolases"/>
    <property type="match status" value="2"/>
</dbReference>
<dbReference type="InterPro" id="IPR029067">
    <property type="entry name" value="CDC48_domain_2-like_sf"/>
</dbReference>
<dbReference type="SMART" id="SM00382">
    <property type="entry name" value="AAA"/>
    <property type="match status" value="2"/>
</dbReference>
<evidence type="ECO:0000256" key="9">
    <source>
        <dbReference type="ARBA" id="ARBA00023136"/>
    </source>
</evidence>
<evidence type="ECO:0000256" key="12">
    <source>
        <dbReference type="ARBA" id="ARBA00048778"/>
    </source>
</evidence>
<evidence type="ECO:0000256" key="1">
    <source>
        <dbReference type="ARBA" id="ARBA00004370"/>
    </source>
</evidence>
<comment type="subcellular location">
    <subcellularLocation>
        <location evidence="1">Membrane</location>
    </subcellularLocation>
</comment>
<dbReference type="InterPro" id="IPR003959">
    <property type="entry name" value="ATPase_AAA_core"/>
</dbReference>
<name>A0AAR5PT93_DENPD</name>
<comment type="catalytic activity">
    <reaction evidence="12">
        <text>ATP + H2O = ADP + phosphate + H(+)</text>
        <dbReference type="Rhea" id="RHEA:13065"/>
        <dbReference type="ChEBI" id="CHEBI:15377"/>
        <dbReference type="ChEBI" id="CHEBI:15378"/>
        <dbReference type="ChEBI" id="CHEBI:30616"/>
        <dbReference type="ChEBI" id="CHEBI:43474"/>
        <dbReference type="ChEBI" id="CHEBI:456216"/>
    </reaction>
    <physiologicalReaction direction="left-to-right" evidence="12">
        <dbReference type="Rhea" id="RHEA:13066"/>
    </physiologicalReaction>
</comment>
<dbReference type="GO" id="GO:0005524">
    <property type="term" value="F:ATP binding"/>
    <property type="evidence" value="ECO:0007669"/>
    <property type="project" value="UniProtKB-KW"/>
</dbReference>
<evidence type="ECO:0000256" key="10">
    <source>
        <dbReference type="ARBA" id="ARBA00032509"/>
    </source>
</evidence>
<evidence type="ECO:0000256" key="2">
    <source>
        <dbReference type="ARBA" id="ARBA00006914"/>
    </source>
</evidence>
<feature type="domain" description="AAA+ ATPase" evidence="13">
    <location>
        <begin position="433"/>
        <end position="567"/>
    </location>
</feature>
<dbReference type="Pfam" id="PF00004">
    <property type="entry name" value="AAA"/>
    <property type="match status" value="2"/>
</dbReference>
<keyword evidence="9" id="KW-0472">Membrane</keyword>
<dbReference type="PROSITE" id="PS00674">
    <property type="entry name" value="AAA"/>
    <property type="match status" value="1"/>
</dbReference>
<dbReference type="FunFam" id="3.40.50.300:FF:000149">
    <property type="entry name" value="Nuclear valosin-containing protein-like"/>
    <property type="match status" value="1"/>
</dbReference>
<evidence type="ECO:0000256" key="5">
    <source>
        <dbReference type="ARBA" id="ARBA00022741"/>
    </source>
</evidence>
<dbReference type="AlphaFoldDB" id="A0AAR5PT93"/>
<dbReference type="InterPro" id="IPR003960">
    <property type="entry name" value="ATPase_AAA_CS"/>
</dbReference>
<sequence length="960" mass="108142">MFDTVLSVKYVSEKNCFVYLSPKHKNVNTGMCMKMTNDSTEAFFSAKVISNIVEFDSIAINSTYAKLLGFQENELVNVSNVSQSPVVTCVIIKPLTQPDYEVLEMFSQNVQSNLLDQVRVIHSGQKLVIWIGNSLTVSVMVENVQPVSPGALDFLTEVVIEPPHNSSHVLNNCKVAEKPQILQEYISFFKSISSNEDIGPVNSETRIRDRYYRLIPLSFLPSSFKIKSNVFTGYICETVPDCDNEISNFFKMTLLNSIGEEKEMFIRLSNFVDVPVEFYNNNLGNLFVDNSVFSFLQCDFPARVVLQKIPRSPSVKEIEIHSTKSYLINLVEELKKYLADHCVPPIIINAKYPISINGRFHCFLTFSHNVKFCIVDQEFLRNCSYSVCDEFVTSLEDIVKKRETSNEMCFTIAPVKSICDNILSVLLKTGVFEVENIILSGRPGTGKSSVMENISRTLNSYPYFIKTERVYCKNIKGKTLESLHKFFTDLLSNLILSQPALLILDDLQVLCEVWEGEETPNTIFSNRVSEMLHTLFIDTQKVHAVGILASTDLVSKLNKHIYRSRGNHLYKNVFTMEDLNKADRILLLKHFLGKHLVDTSLDYEELALKTDGFVVQDIEDFYTKALFEAYKDRQEDRQTPMITQEHCLVALKKTCALSLQSITFHNGNRKSFEDIGGLHDVKNVLIESLMWPAKYPNIFSHAPLRLQSGILLYGPPGTGKTLIAGAAARQCGLRLISIKGPELLSKYIGASEQGVRDVFDKAQLGKPCILFFDEFDSLAPRRGHDNTGVTDRVVNQLLTQLDGVEALTGVCVLAATSRPDLLDPALLRPGRLDKQLICSMPNYDDRLEILNILSSKLDLAEDVKMEEIAQKTEGYSGADLQSVLFTAQISTMKDCVSTNIFQDSIEAQPLKTSHEILLQSLSQTKPSLPKSERAKYERIYKKFSGRSVETFNTGSRVTLA</sequence>
<keyword evidence="5" id="KW-0547">Nucleotide-binding</keyword>
<dbReference type="GO" id="GO:0005829">
    <property type="term" value="C:cytosol"/>
    <property type="evidence" value="ECO:0007669"/>
    <property type="project" value="TreeGrafter"/>
</dbReference>
<evidence type="ECO:0000256" key="7">
    <source>
        <dbReference type="ARBA" id="ARBA00022840"/>
    </source>
</evidence>
<keyword evidence="6" id="KW-0378">Hydrolase</keyword>
<proteinExistence type="inferred from homology"/>
<dbReference type="SUPFAM" id="SSF52540">
    <property type="entry name" value="P-loop containing nucleoside triphosphate hydrolases"/>
    <property type="match status" value="2"/>
</dbReference>
<dbReference type="InterPro" id="IPR027417">
    <property type="entry name" value="P-loop_NTPase"/>
</dbReference>
<feature type="domain" description="AAA+ ATPase" evidence="13">
    <location>
        <begin position="706"/>
        <end position="841"/>
    </location>
</feature>
<dbReference type="InterPro" id="IPR015342">
    <property type="entry name" value="PEX1-N_C-lobe"/>
</dbReference>
<dbReference type="PANTHER" id="PTHR23077">
    <property type="entry name" value="AAA-FAMILY ATPASE"/>
    <property type="match status" value="1"/>
</dbReference>
<dbReference type="GO" id="GO:0005778">
    <property type="term" value="C:peroxisomal membrane"/>
    <property type="evidence" value="ECO:0007669"/>
    <property type="project" value="TreeGrafter"/>
</dbReference>
<dbReference type="Gene3D" id="3.10.330.10">
    <property type="match status" value="1"/>
</dbReference>
<evidence type="ECO:0000313" key="14">
    <source>
        <dbReference type="EnsemblMetazoa" id="XP_019764224.1"/>
    </source>
</evidence>
<evidence type="ECO:0000256" key="3">
    <source>
        <dbReference type="ARBA" id="ARBA00022448"/>
    </source>
</evidence>
<keyword evidence="7" id="KW-0067">ATP-binding</keyword>
<evidence type="ECO:0000256" key="6">
    <source>
        <dbReference type="ARBA" id="ARBA00022801"/>
    </source>
</evidence>
<keyword evidence="8" id="KW-0653">Protein transport</keyword>
<dbReference type="SUPFAM" id="SSF54585">
    <property type="entry name" value="Cdc48 domain 2-like"/>
    <property type="match status" value="1"/>
</dbReference>
<reference evidence="15" key="1">
    <citation type="journal article" date="2013" name="Genome Biol.">
        <title>Draft genome of the mountain pine beetle, Dendroctonus ponderosae Hopkins, a major forest pest.</title>
        <authorList>
            <person name="Keeling C.I."/>
            <person name="Yuen M.M."/>
            <person name="Liao N.Y."/>
            <person name="Docking T.R."/>
            <person name="Chan S.K."/>
            <person name="Taylor G.A."/>
            <person name="Palmquist D.L."/>
            <person name="Jackman S.D."/>
            <person name="Nguyen A."/>
            <person name="Li M."/>
            <person name="Henderson H."/>
            <person name="Janes J.K."/>
            <person name="Zhao Y."/>
            <person name="Pandoh P."/>
            <person name="Moore R."/>
            <person name="Sperling F.A."/>
            <person name="Huber D.P."/>
            <person name="Birol I."/>
            <person name="Jones S.J."/>
            <person name="Bohlmann J."/>
        </authorList>
    </citation>
    <scope>NUCLEOTIDE SEQUENCE</scope>
</reference>
<dbReference type="PANTHER" id="PTHR23077:SF12">
    <property type="entry name" value="PEROXISOMAL ATPASE PEX1"/>
    <property type="match status" value="1"/>
</dbReference>
<comment type="similarity">
    <text evidence="2">Belongs to the AAA ATPase family.</text>
</comment>
<evidence type="ECO:0000256" key="8">
    <source>
        <dbReference type="ARBA" id="ARBA00022927"/>
    </source>
</evidence>
<keyword evidence="4" id="KW-0962">Peroxisome biogenesis</keyword>
<dbReference type="GO" id="GO:0016558">
    <property type="term" value="P:protein import into peroxisome matrix"/>
    <property type="evidence" value="ECO:0007669"/>
    <property type="project" value="TreeGrafter"/>
</dbReference>
<protein>
    <recommendedName>
        <fullName evidence="11">Peroxisomal ATPase PEX1</fullName>
    </recommendedName>
    <alternativeName>
        <fullName evidence="10">Peroxin-1</fullName>
    </alternativeName>
</protein>
<dbReference type="InterPro" id="IPR003593">
    <property type="entry name" value="AAA+_ATPase"/>
</dbReference>
<accession>A0AAR5PT93</accession>
<dbReference type="EnsemblMetazoa" id="XM_019908665.1">
    <property type="protein sequence ID" value="XP_019764224.1"/>
    <property type="gene ID" value="LOC109540325"/>
</dbReference>
<dbReference type="Pfam" id="PF17862">
    <property type="entry name" value="AAA_lid_3"/>
    <property type="match status" value="1"/>
</dbReference>